<organism evidence="1 2">
    <name type="scientific">Schistosoma mattheei</name>
    <dbReference type="NCBI Taxonomy" id="31246"/>
    <lineage>
        <taxon>Eukaryota</taxon>
        <taxon>Metazoa</taxon>
        <taxon>Spiralia</taxon>
        <taxon>Lophotrochozoa</taxon>
        <taxon>Platyhelminthes</taxon>
        <taxon>Trematoda</taxon>
        <taxon>Digenea</taxon>
        <taxon>Strigeidida</taxon>
        <taxon>Schistosomatoidea</taxon>
        <taxon>Schistosomatidae</taxon>
        <taxon>Schistosoma</taxon>
    </lineage>
</organism>
<protein>
    <submittedName>
        <fullName evidence="1">Uncharacterized protein</fullName>
    </submittedName>
</protein>
<dbReference type="AlphaFoldDB" id="A0A183P3S0"/>
<evidence type="ECO:0000313" key="1">
    <source>
        <dbReference type="EMBL" id="VDP47646.1"/>
    </source>
</evidence>
<sequence>MIICPISYHGLLMVRLLLFLFLLTSDLSLNCYSCLLCPEPFDPSSRLVHNDSNCQWCAVSEISLSLSCYECNPCPVPFSNSSVRIGHNCRWCAVSAMNHSFFEFQ</sequence>
<dbReference type="EMBL" id="UZAL01029357">
    <property type="protein sequence ID" value="VDP47646.1"/>
    <property type="molecule type" value="Genomic_DNA"/>
</dbReference>
<evidence type="ECO:0000313" key="2">
    <source>
        <dbReference type="Proteomes" id="UP000269396"/>
    </source>
</evidence>
<accession>A0A183P3S0</accession>
<keyword evidence="2" id="KW-1185">Reference proteome</keyword>
<proteinExistence type="predicted"/>
<reference evidence="1 2" key="1">
    <citation type="submission" date="2018-11" db="EMBL/GenBank/DDBJ databases">
        <authorList>
            <consortium name="Pathogen Informatics"/>
        </authorList>
    </citation>
    <scope>NUCLEOTIDE SEQUENCE [LARGE SCALE GENOMIC DNA]</scope>
    <source>
        <strain>Denwood</strain>
        <strain evidence="2">Zambia</strain>
    </source>
</reference>
<dbReference type="Proteomes" id="UP000269396">
    <property type="component" value="Unassembled WGS sequence"/>
</dbReference>
<name>A0A183P3S0_9TREM</name>
<gene>
    <name evidence="1" type="ORF">SMTD_LOCUS9006</name>
</gene>